<dbReference type="Proteomes" id="UP001500274">
    <property type="component" value="Unassembled WGS sequence"/>
</dbReference>
<dbReference type="Gene3D" id="2.40.420.20">
    <property type="match status" value="1"/>
</dbReference>
<protein>
    <recommendedName>
        <fullName evidence="4">Peptidoglycan-binding protein</fullName>
    </recommendedName>
</protein>
<comment type="caution">
    <text evidence="2">The sequence shown here is derived from an EMBL/GenBank/DDBJ whole genome shotgun (WGS) entry which is preliminary data.</text>
</comment>
<accession>A0ABP6BUH8</accession>
<evidence type="ECO:0008006" key="4">
    <source>
        <dbReference type="Google" id="ProtNLM"/>
    </source>
</evidence>
<keyword evidence="1" id="KW-0472">Membrane</keyword>
<dbReference type="EMBL" id="BAAARI010000014">
    <property type="protein sequence ID" value="GAA2582920.1"/>
    <property type="molecule type" value="Genomic_DNA"/>
</dbReference>
<keyword evidence="3" id="KW-1185">Reference proteome</keyword>
<feature type="transmembrane region" description="Helical" evidence="1">
    <location>
        <begin position="61"/>
        <end position="83"/>
    </location>
</feature>
<keyword evidence="1" id="KW-0812">Transmembrane</keyword>
<organism evidence="2 3">
    <name type="scientific">Microbacterium binotii</name>
    <dbReference type="NCBI Taxonomy" id="462710"/>
    <lineage>
        <taxon>Bacteria</taxon>
        <taxon>Bacillati</taxon>
        <taxon>Actinomycetota</taxon>
        <taxon>Actinomycetes</taxon>
        <taxon>Micrococcales</taxon>
        <taxon>Microbacteriaceae</taxon>
        <taxon>Microbacterium</taxon>
    </lineage>
</organism>
<name>A0ABP6BUH8_9MICO</name>
<gene>
    <name evidence="2" type="ORF">GCM10009862_22640</name>
</gene>
<keyword evidence="1" id="KW-1133">Transmembrane helix</keyword>
<evidence type="ECO:0000256" key="1">
    <source>
        <dbReference type="SAM" id="Phobius"/>
    </source>
</evidence>
<sequence>MARKDLDPAADDASDDSALTRELLGEDAAAAATDVEDAAAPRGRFAALRGWGRVFRGNRPLWITSAVAVASLVIGLLVGTFVVSPVEAASRADAPEPGLITVPVEFGELSNDVTIRADVGYADAVEVTIDTATLSGPAVVTGQVPEVGAELNTLSIALEVAGRPVIVLPGDLPAYRSLRFGVSGPDVVQLKNALRSVGVDGGDPASNVFDAQTAAGITALYAAVGYPAPSGDEGAAQAVSAAEAGVRSAQQAVAAARADLEKARSGADVVAVKTADNAVAAAQRAVDDAIAAHGTASEIADLQDTLALRQLERQQLDAPADTSAQRAAVDAANAQVQQAQQDLQRAREGSMAFLPSSEVLYLTGLPRRVDAVNVTRGAVLQGAAMTVSGATVRLTGSAGEADAALLQVGGEASFELPDGTPHRAVITALAPSTSKDSTGRWSIELEPDPLTPEQIQQMQGSNVRVAIPVGATQGEVLSVPVAALTAGPGGEARVEVVEGDPRDPDAKTRLVTVKTGLAASGAVEITPLEGAVDEGDLVVVGR</sequence>
<evidence type="ECO:0000313" key="2">
    <source>
        <dbReference type="EMBL" id="GAA2582920.1"/>
    </source>
</evidence>
<proteinExistence type="predicted"/>
<dbReference type="RefSeq" id="WP_344229564.1">
    <property type="nucleotide sequence ID" value="NZ_BAAARI010000014.1"/>
</dbReference>
<evidence type="ECO:0000313" key="3">
    <source>
        <dbReference type="Proteomes" id="UP001500274"/>
    </source>
</evidence>
<reference evidence="3" key="1">
    <citation type="journal article" date="2019" name="Int. J. Syst. Evol. Microbiol.">
        <title>The Global Catalogue of Microorganisms (GCM) 10K type strain sequencing project: providing services to taxonomists for standard genome sequencing and annotation.</title>
        <authorList>
            <consortium name="The Broad Institute Genomics Platform"/>
            <consortium name="The Broad Institute Genome Sequencing Center for Infectious Disease"/>
            <person name="Wu L."/>
            <person name="Ma J."/>
        </authorList>
    </citation>
    <scope>NUCLEOTIDE SEQUENCE [LARGE SCALE GENOMIC DNA]</scope>
    <source>
        <strain evidence="3">JCM 16365</strain>
    </source>
</reference>